<feature type="region of interest" description="Disordered" evidence="1">
    <location>
        <begin position="1"/>
        <end position="26"/>
    </location>
</feature>
<gene>
    <name evidence="2" type="ORF">B4135_0533</name>
</gene>
<comment type="caution">
    <text evidence="2">The sequence shown here is derived from an EMBL/GenBank/DDBJ whole genome shotgun (WGS) entry which is preliminary data.</text>
</comment>
<dbReference type="AlphaFoldDB" id="A0A150M9M1"/>
<reference evidence="2 3" key="1">
    <citation type="submission" date="2016-01" db="EMBL/GenBank/DDBJ databases">
        <title>Draft Genome Sequences of Seven Thermophilic Sporeformers Isolated from Foods.</title>
        <authorList>
            <person name="Berendsen E.M."/>
            <person name="Wells-Bennik M.H."/>
            <person name="Krawcyk A.O."/>
            <person name="De Jong A."/>
            <person name="Holsappel S."/>
            <person name="Eijlander R.T."/>
            <person name="Kuipers O.P."/>
        </authorList>
    </citation>
    <scope>NUCLEOTIDE SEQUENCE [LARGE SCALE GENOMIC DNA]</scope>
    <source>
        <strain evidence="2 3">B4135</strain>
    </source>
</reference>
<name>A0A150M9M1_9BACI</name>
<feature type="compositionally biased region" description="Basic residues" evidence="1">
    <location>
        <begin position="12"/>
        <end position="25"/>
    </location>
</feature>
<sequence>MKRNDISSGAKGAKRGKAIGRPPTMKRRDLRFIYQFKRPI</sequence>
<evidence type="ECO:0000313" key="2">
    <source>
        <dbReference type="EMBL" id="KYD21198.1"/>
    </source>
</evidence>
<evidence type="ECO:0000256" key="1">
    <source>
        <dbReference type="SAM" id="MobiDB-lite"/>
    </source>
</evidence>
<proteinExistence type="predicted"/>
<accession>A0A150M9M1</accession>
<dbReference type="EMBL" id="LQYT01000021">
    <property type="protein sequence ID" value="KYD21198.1"/>
    <property type="molecule type" value="Genomic_DNA"/>
</dbReference>
<organism evidence="2 3">
    <name type="scientific">Caldibacillus debilis</name>
    <dbReference type="NCBI Taxonomy" id="301148"/>
    <lineage>
        <taxon>Bacteria</taxon>
        <taxon>Bacillati</taxon>
        <taxon>Bacillota</taxon>
        <taxon>Bacilli</taxon>
        <taxon>Bacillales</taxon>
        <taxon>Bacillaceae</taxon>
        <taxon>Caldibacillus</taxon>
    </lineage>
</organism>
<protein>
    <submittedName>
        <fullName evidence="2">Uncharacterized protein</fullName>
    </submittedName>
</protein>
<evidence type="ECO:0000313" key="3">
    <source>
        <dbReference type="Proteomes" id="UP000075683"/>
    </source>
</evidence>
<dbReference type="Proteomes" id="UP000075683">
    <property type="component" value="Unassembled WGS sequence"/>
</dbReference>
<feature type="compositionally biased region" description="Low complexity" evidence="1">
    <location>
        <begin position="1"/>
        <end position="11"/>
    </location>
</feature>